<evidence type="ECO:0000313" key="1">
    <source>
        <dbReference type="EMBL" id="NEI38221.1"/>
    </source>
</evidence>
<evidence type="ECO:0000313" key="2">
    <source>
        <dbReference type="Proteomes" id="UP000471560"/>
    </source>
</evidence>
<name>A0A6P0BHI0_RHILE</name>
<sequence>MLSPSLVIGGRSASLVVALFGISVNSAVNQVEISEAAPSGEGLGMEDPGRIVVDH</sequence>
<gene>
    <name evidence="1" type="ORF">GR204_30435</name>
</gene>
<dbReference type="RefSeq" id="WP_164578898.1">
    <property type="nucleotide sequence ID" value="NZ_CAXURF020000002.1"/>
</dbReference>
<protein>
    <submittedName>
        <fullName evidence="1">Uncharacterized protein</fullName>
    </submittedName>
</protein>
<reference evidence="1 2" key="1">
    <citation type="submission" date="2019-12" db="EMBL/GenBank/DDBJ databases">
        <title>Rhizobium genotypes associated with high levels of biological nitrogen fixation by grain legumes in a temperate-maritime cropping system.</title>
        <authorList>
            <person name="Maluk M."/>
            <person name="Francesc Ferrando Molina F."/>
            <person name="Lopez Del Egido L."/>
            <person name="Lafos M."/>
            <person name="Langarica-Fuentes A."/>
            <person name="Gebre Yohannes G."/>
            <person name="Young M.W."/>
            <person name="Martin P."/>
            <person name="Gantlett R."/>
            <person name="Kenicer G."/>
            <person name="Hawes C."/>
            <person name="Begg G.S."/>
            <person name="Quilliam R.S."/>
            <person name="Squire G.R."/>
            <person name="Poole P.S."/>
            <person name="Young P.W."/>
            <person name="Iannetta P.M."/>
            <person name="James E.K."/>
        </authorList>
    </citation>
    <scope>NUCLEOTIDE SEQUENCE [LARGE SCALE GENOMIC DNA]</scope>
    <source>
        <strain evidence="1 2">JHI1096</strain>
    </source>
</reference>
<accession>A0A6P0BHI0</accession>
<proteinExistence type="predicted"/>
<dbReference type="AlphaFoldDB" id="A0A6P0BHI0"/>
<comment type="caution">
    <text evidence="1">The sequence shown here is derived from an EMBL/GenBank/DDBJ whole genome shotgun (WGS) entry which is preliminary data.</text>
</comment>
<organism evidence="1 2">
    <name type="scientific">Rhizobium leguminosarum</name>
    <dbReference type="NCBI Taxonomy" id="384"/>
    <lineage>
        <taxon>Bacteria</taxon>
        <taxon>Pseudomonadati</taxon>
        <taxon>Pseudomonadota</taxon>
        <taxon>Alphaproteobacteria</taxon>
        <taxon>Hyphomicrobiales</taxon>
        <taxon>Rhizobiaceae</taxon>
        <taxon>Rhizobium/Agrobacterium group</taxon>
        <taxon>Rhizobium</taxon>
    </lineage>
</organism>
<dbReference type="EMBL" id="WUEZ01000049">
    <property type="protein sequence ID" value="NEI38221.1"/>
    <property type="molecule type" value="Genomic_DNA"/>
</dbReference>
<dbReference type="Proteomes" id="UP000471560">
    <property type="component" value="Unassembled WGS sequence"/>
</dbReference>